<comment type="caution">
    <text evidence="1">The sequence shown here is derived from an EMBL/GenBank/DDBJ whole genome shotgun (WGS) entry which is preliminary data.</text>
</comment>
<dbReference type="AlphaFoldDB" id="A0A388KJQ9"/>
<dbReference type="GO" id="GO:0009507">
    <property type="term" value="C:chloroplast"/>
    <property type="evidence" value="ECO:0007669"/>
    <property type="project" value="TreeGrafter"/>
</dbReference>
<evidence type="ECO:0000313" key="2">
    <source>
        <dbReference type="Proteomes" id="UP000265515"/>
    </source>
</evidence>
<evidence type="ECO:0000313" key="1">
    <source>
        <dbReference type="EMBL" id="GBG70228.1"/>
    </source>
</evidence>
<dbReference type="EMBL" id="BFEA01000127">
    <property type="protein sequence ID" value="GBG70228.1"/>
    <property type="molecule type" value="Genomic_DNA"/>
</dbReference>
<sequence>MGASTPFSIAAMCRRNDLRHMGFAFAELIFSSLSEEGPTERTSQWTMQRIWEGVFDLDVNALRTYCGEDKEWMDVVSFLDENDGAGWELLTSMIRWDGHEADRLFRSRFFAS</sequence>
<dbReference type="OrthoDB" id="1076at2759"/>
<dbReference type="Gramene" id="GBG70228">
    <property type="protein sequence ID" value="GBG70228"/>
    <property type="gene ID" value="CBR_g6359"/>
</dbReference>
<protein>
    <submittedName>
        <fullName evidence="1">Uncharacterized protein</fullName>
    </submittedName>
</protein>
<keyword evidence="2" id="KW-1185">Reference proteome</keyword>
<dbReference type="PANTHER" id="PTHR36796:SF1">
    <property type="entry name" value="PROTEIN KINASE SUPERFAMILY PROTEIN"/>
    <property type="match status" value="1"/>
</dbReference>
<gene>
    <name evidence="1" type="ORF">CBR_g6359</name>
</gene>
<dbReference type="PANTHER" id="PTHR36796">
    <property type="entry name" value="PROTEIN KINASE SUPERFAMILY PROTEIN"/>
    <property type="match status" value="1"/>
</dbReference>
<dbReference type="STRING" id="69332.A0A388KJQ9"/>
<proteinExistence type="predicted"/>
<dbReference type="Proteomes" id="UP000265515">
    <property type="component" value="Unassembled WGS sequence"/>
</dbReference>
<organism evidence="1 2">
    <name type="scientific">Chara braunii</name>
    <name type="common">Braun's stonewort</name>
    <dbReference type="NCBI Taxonomy" id="69332"/>
    <lineage>
        <taxon>Eukaryota</taxon>
        <taxon>Viridiplantae</taxon>
        <taxon>Streptophyta</taxon>
        <taxon>Charophyceae</taxon>
        <taxon>Charales</taxon>
        <taxon>Characeae</taxon>
        <taxon>Chara</taxon>
    </lineage>
</organism>
<reference evidence="1 2" key="1">
    <citation type="journal article" date="2018" name="Cell">
        <title>The Chara Genome: Secondary Complexity and Implications for Plant Terrestrialization.</title>
        <authorList>
            <person name="Nishiyama T."/>
            <person name="Sakayama H."/>
            <person name="Vries J.D."/>
            <person name="Buschmann H."/>
            <person name="Saint-Marcoux D."/>
            <person name="Ullrich K.K."/>
            <person name="Haas F.B."/>
            <person name="Vanderstraeten L."/>
            <person name="Becker D."/>
            <person name="Lang D."/>
            <person name="Vosolsobe S."/>
            <person name="Rombauts S."/>
            <person name="Wilhelmsson P.K.I."/>
            <person name="Janitza P."/>
            <person name="Kern R."/>
            <person name="Heyl A."/>
            <person name="Rumpler F."/>
            <person name="Villalobos L.I.A.C."/>
            <person name="Clay J.M."/>
            <person name="Skokan R."/>
            <person name="Toyoda A."/>
            <person name="Suzuki Y."/>
            <person name="Kagoshima H."/>
            <person name="Schijlen E."/>
            <person name="Tajeshwar N."/>
            <person name="Catarino B."/>
            <person name="Hetherington A.J."/>
            <person name="Saltykova A."/>
            <person name="Bonnot C."/>
            <person name="Breuninger H."/>
            <person name="Symeonidi A."/>
            <person name="Radhakrishnan G.V."/>
            <person name="Van Nieuwerburgh F."/>
            <person name="Deforce D."/>
            <person name="Chang C."/>
            <person name="Karol K.G."/>
            <person name="Hedrich R."/>
            <person name="Ulvskov P."/>
            <person name="Glockner G."/>
            <person name="Delwiche C.F."/>
            <person name="Petrasek J."/>
            <person name="Van de Peer Y."/>
            <person name="Friml J."/>
            <person name="Beilby M."/>
            <person name="Dolan L."/>
            <person name="Kohara Y."/>
            <person name="Sugano S."/>
            <person name="Fujiyama A."/>
            <person name="Delaux P.-M."/>
            <person name="Quint M."/>
            <person name="TheiBen G."/>
            <person name="Hagemann M."/>
            <person name="Harholt J."/>
            <person name="Dunand C."/>
            <person name="Zachgo S."/>
            <person name="Langdale J."/>
            <person name="Maumus F."/>
            <person name="Straeten D.V.D."/>
            <person name="Gould S.B."/>
            <person name="Rensing S.A."/>
        </authorList>
    </citation>
    <scope>NUCLEOTIDE SEQUENCE [LARGE SCALE GENOMIC DNA]</scope>
    <source>
        <strain evidence="1 2">S276</strain>
    </source>
</reference>
<name>A0A388KJQ9_CHABU</name>
<accession>A0A388KJQ9</accession>